<dbReference type="InterPro" id="IPR011004">
    <property type="entry name" value="Trimer_LpxA-like_sf"/>
</dbReference>
<dbReference type="AlphaFoldDB" id="A0A6C0KI62"/>
<evidence type="ECO:0000313" key="1">
    <source>
        <dbReference type="EMBL" id="QHU16891.1"/>
    </source>
</evidence>
<proteinExistence type="predicted"/>
<protein>
    <recommendedName>
        <fullName evidence="2">Tail fiber protein</fullName>
    </recommendedName>
</protein>
<dbReference type="Gene3D" id="2.160.10.10">
    <property type="entry name" value="Hexapeptide repeat proteins"/>
    <property type="match status" value="1"/>
</dbReference>
<dbReference type="SUPFAM" id="SSF51161">
    <property type="entry name" value="Trimeric LpxA-like enzymes"/>
    <property type="match status" value="1"/>
</dbReference>
<organism evidence="1">
    <name type="scientific">viral metagenome</name>
    <dbReference type="NCBI Taxonomy" id="1070528"/>
    <lineage>
        <taxon>unclassified sequences</taxon>
        <taxon>metagenomes</taxon>
        <taxon>organismal metagenomes</taxon>
    </lineage>
</organism>
<name>A0A6C0KI62_9ZZZZ</name>
<evidence type="ECO:0008006" key="2">
    <source>
        <dbReference type="Google" id="ProtNLM"/>
    </source>
</evidence>
<reference evidence="1" key="1">
    <citation type="journal article" date="2020" name="Nature">
        <title>Giant virus diversity and host interactions through global metagenomics.</title>
        <authorList>
            <person name="Schulz F."/>
            <person name="Roux S."/>
            <person name="Paez-Espino D."/>
            <person name="Jungbluth S."/>
            <person name="Walsh D.A."/>
            <person name="Denef V.J."/>
            <person name="McMahon K.D."/>
            <person name="Konstantinidis K.T."/>
            <person name="Eloe-Fadrosh E.A."/>
            <person name="Kyrpides N.C."/>
            <person name="Woyke T."/>
        </authorList>
    </citation>
    <scope>NUCLEOTIDE SEQUENCE</scope>
    <source>
        <strain evidence="1">GVMAG-S-3300012000-53</strain>
    </source>
</reference>
<dbReference type="EMBL" id="MN740892">
    <property type="protein sequence ID" value="QHU16891.1"/>
    <property type="molecule type" value="Genomic_DNA"/>
</dbReference>
<sequence>MATWGGYNQTIEANRFGNIYIVDYLDLSGRLVVQNSGDTSLNRLFVINDASFGSNVYVGGNLTTNLKFTANVDVSLNNRLFIQNDSSFGSNVYVNGNITYLKFAVNSDGSFNNRLFVQNDVSLNANVYVGGNLTTNLKLITTNDICLNSNVIVGRDISCNGNIAIGKDLIVGGNLVVKNYTAQNIINTTTTNYQLVVSEDLSLNGRLSISSDSSCNGSVQINGNLSIKSTNPVGLLDICGSMVRTTFAATGNIGIGTTTPGCPLHVITSGSTDPSYNGVVIETTNNADSIMSLRVAQSGGNPYVSYDVKNRSGWSMGMDNSDNNFKLATSYNTLTSNTRMTLATATGFIGIGTTWNYAPQSYLQVYGNTLASATANADTGTNHHLVITSRPSGTQPSTPYSMALGYDVSNNIGYINARGNSTSIPICLQTRGNNVGIGLTNPNAELNVWGKVKINNTALNGIASGTVTTNATSGTVTYAGFASAPAVFATVYSSSTTQVFMMNIYNITTSGFSWYKVFAYTTSGGAQGAASEWFNWIAIGY</sequence>
<accession>A0A6C0KI62</accession>